<dbReference type="InterPro" id="IPR038695">
    <property type="entry name" value="Saro_0823-like_sf"/>
</dbReference>
<organism evidence="2 3">
    <name type="scientific">Microvirga subterranea</name>
    <dbReference type="NCBI Taxonomy" id="186651"/>
    <lineage>
        <taxon>Bacteria</taxon>
        <taxon>Pseudomonadati</taxon>
        <taxon>Pseudomonadota</taxon>
        <taxon>Alphaproteobacteria</taxon>
        <taxon>Hyphomicrobiales</taxon>
        <taxon>Methylobacteriaceae</taxon>
        <taxon>Microvirga</taxon>
    </lineage>
</organism>
<comment type="caution">
    <text evidence="2">The sequence shown here is derived from an EMBL/GenBank/DDBJ whole genome shotgun (WGS) entry which is preliminary data.</text>
</comment>
<dbReference type="OrthoDB" id="9808290at2"/>
<dbReference type="AlphaFoldDB" id="A0A370HNI4"/>
<gene>
    <name evidence="2" type="ORF">DES45_10339</name>
</gene>
<dbReference type="Pfam" id="PF02643">
    <property type="entry name" value="DUF192"/>
    <property type="match status" value="1"/>
</dbReference>
<dbReference type="InterPro" id="IPR003795">
    <property type="entry name" value="DUF192"/>
</dbReference>
<keyword evidence="3" id="KW-1185">Reference proteome</keyword>
<evidence type="ECO:0000313" key="3">
    <source>
        <dbReference type="Proteomes" id="UP000254925"/>
    </source>
</evidence>
<evidence type="ECO:0008006" key="4">
    <source>
        <dbReference type="Google" id="ProtNLM"/>
    </source>
</evidence>
<feature type="chain" id="PRO_5016613227" description="DUF192 domain-containing protein" evidence="1">
    <location>
        <begin position="29"/>
        <end position="155"/>
    </location>
</feature>
<dbReference type="Gene3D" id="2.60.120.1140">
    <property type="entry name" value="Protein of unknown function DUF192"/>
    <property type="match status" value="1"/>
</dbReference>
<evidence type="ECO:0000313" key="2">
    <source>
        <dbReference type="EMBL" id="RDI59785.1"/>
    </source>
</evidence>
<protein>
    <recommendedName>
        <fullName evidence="4">DUF192 domain-containing protein</fullName>
    </recommendedName>
</protein>
<dbReference type="RefSeq" id="WP_114769522.1">
    <property type="nucleotide sequence ID" value="NZ_QQBB01000003.1"/>
</dbReference>
<reference evidence="2 3" key="1">
    <citation type="submission" date="2018-07" db="EMBL/GenBank/DDBJ databases">
        <title>Genomic Encyclopedia of Type Strains, Phase IV (KMG-IV): sequencing the most valuable type-strain genomes for metagenomic binning, comparative biology and taxonomic classification.</title>
        <authorList>
            <person name="Goeker M."/>
        </authorList>
    </citation>
    <scope>NUCLEOTIDE SEQUENCE [LARGE SCALE GENOMIC DNA]</scope>
    <source>
        <strain evidence="2 3">DSM 14364</strain>
    </source>
</reference>
<dbReference type="PANTHER" id="PTHR37953">
    <property type="entry name" value="UPF0127 PROTEIN MJ1496"/>
    <property type="match status" value="1"/>
</dbReference>
<sequence>MSLPVLRPLRALALAVGLCAAFIGAAYAQALESLAIVSPSGQRQSFQVEVARNEADRAQGLMFRRTMPADRGMLFDFGRVEPVAMWMQNTYLPLDMLFIRPDGTIARIAANTEPLSTRTIPSGEPVLAVLELNAGTAARLGIKAGDRIEHPLFKR</sequence>
<feature type="signal peptide" evidence="1">
    <location>
        <begin position="1"/>
        <end position="28"/>
    </location>
</feature>
<keyword evidence="1" id="KW-0732">Signal</keyword>
<name>A0A370HNI4_9HYPH</name>
<dbReference type="EMBL" id="QQBB01000003">
    <property type="protein sequence ID" value="RDI59785.1"/>
    <property type="molecule type" value="Genomic_DNA"/>
</dbReference>
<dbReference type="Proteomes" id="UP000254925">
    <property type="component" value="Unassembled WGS sequence"/>
</dbReference>
<dbReference type="PANTHER" id="PTHR37953:SF1">
    <property type="entry name" value="UPF0127 PROTEIN MJ1496"/>
    <property type="match status" value="1"/>
</dbReference>
<accession>A0A370HNI4</accession>
<evidence type="ECO:0000256" key="1">
    <source>
        <dbReference type="SAM" id="SignalP"/>
    </source>
</evidence>
<proteinExistence type="predicted"/>